<comment type="caution">
    <text evidence="2">The sequence shown here is derived from an EMBL/GenBank/DDBJ whole genome shotgun (WGS) entry which is preliminary data.</text>
</comment>
<dbReference type="SUPFAM" id="SSF48371">
    <property type="entry name" value="ARM repeat"/>
    <property type="match status" value="1"/>
</dbReference>
<dbReference type="Gene3D" id="1.25.10.10">
    <property type="entry name" value="Leucine-rich Repeat Variant"/>
    <property type="match status" value="1"/>
</dbReference>
<proteinExistence type="predicted"/>
<evidence type="ECO:0000313" key="2">
    <source>
        <dbReference type="EMBL" id="TQE25013.1"/>
    </source>
</evidence>
<dbReference type="Proteomes" id="UP000318720">
    <property type="component" value="Unassembled WGS sequence"/>
</dbReference>
<evidence type="ECO:0008006" key="4">
    <source>
        <dbReference type="Google" id="ProtNLM"/>
    </source>
</evidence>
<reference evidence="2 3" key="1">
    <citation type="submission" date="2019-03" db="EMBL/GenBank/DDBJ databases">
        <title>Comparative genomic analyses of the sweetpotato soil rot pathogen, Streptomyces ipomoeae.</title>
        <authorList>
            <person name="Ruschel Soares N."/>
            <person name="Badger J.H."/>
            <person name="Huguet-Tapia J.C."/>
            <person name="Clark C.A."/>
            <person name="Pettis G.S."/>
        </authorList>
    </citation>
    <scope>NUCLEOTIDE SEQUENCE [LARGE SCALE GENOMIC DNA]</scope>
    <source>
        <strain evidence="2 3">88-35</strain>
    </source>
</reference>
<dbReference type="AlphaFoldDB" id="A0AAE9AY40"/>
<keyword evidence="1" id="KW-0677">Repeat</keyword>
<protein>
    <recommendedName>
        <fullName evidence="4">HEAT repeat domain-containing protein</fullName>
    </recommendedName>
</protein>
<dbReference type="InterPro" id="IPR000357">
    <property type="entry name" value="HEAT"/>
</dbReference>
<sequence>MLTGIDDVDWAWMGHAYTESATDVPDLLRGLASDDPAERDIALDGMYGAVHHQGDVYDSTVACIPFLFELAAMKGLPDRAAIVGLLCSIAGEKEPDPEEIGGLFEDEEEDAAFVRPFVDAWAMVREHADAFLGLLSDPDAKVRAAAAGALAHVHPEPARVFGTLRERLSVEHDSGALRALAEAIGTLGVKHGEPLGELFRHCRRTAAGPGGSAAP</sequence>
<dbReference type="InterPro" id="IPR016024">
    <property type="entry name" value="ARM-type_fold"/>
</dbReference>
<accession>A0AAE9AY40</accession>
<evidence type="ECO:0000313" key="3">
    <source>
        <dbReference type="Proteomes" id="UP000318720"/>
    </source>
</evidence>
<dbReference type="Pfam" id="PF02985">
    <property type="entry name" value="HEAT"/>
    <property type="match status" value="1"/>
</dbReference>
<dbReference type="RefSeq" id="WP_141584764.1">
    <property type="nucleotide sequence ID" value="NZ_SPAZ01000252.1"/>
</dbReference>
<name>A0AAE9AY40_9ACTN</name>
<gene>
    <name evidence="2" type="ORF">Sipo8835_32325</name>
</gene>
<evidence type="ECO:0000256" key="1">
    <source>
        <dbReference type="ARBA" id="ARBA00022737"/>
    </source>
</evidence>
<dbReference type="EMBL" id="SPAZ01000252">
    <property type="protein sequence ID" value="TQE25013.1"/>
    <property type="molecule type" value="Genomic_DNA"/>
</dbReference>
<dbReference type="InterPro" id="IPR011989">
    <property type="entry name" value="ARM-like"/>
</dbReference>
<organism evidence="2 3">
    <name type="scientific">Streptomyces ipomoeae</name>
    <dbReference type="NCBI Taxonomy" id="103232"/>
    <lineage>
        <taxon>Bacteria</taxon>
        <taxon>Bacillati</taxon>
        <taxon>Actinomycetota</taxon>
        <taxon>Actinomycetes</taxon>
        <taxon>Kitasatosporales</taxon>
        <taxon>Streptomycetaceae</taxon>
        <taxon>Streptomyces</taxon>
    </lineage>
</organism>